<evidence type="ECO:0000256" key="3">
    <source>
        <dbReference type="SAM" id="MobiDB-lite"/>
    </source>
</evidence>
<proteinExistence type="inferred from homology"/>
<keyword evidence="2 4" id="KW-0732">Signal</keyword>
<dbReference type="EMBL" id="JABBGH010000002">
    <property type="protein sequence ID" value="NML65856.1"/>
    <property type="molecule type" value="Genomic_DNA"/>
</dbReference>
<feature type="signal peptide" evidence="4">
    <location>
        <begin position="1"/>
        <end position="21"/>
    </location>
</feature>
<dbReference type="Gene3D" id="3.30.910.20">
    <property type="entry name" value="Skp domain"/>
    <property type="match status" value="1"/>
</dbReference>
<keyword evidence="6" id="KW-1185">Reference proteome</keyword>
<dbReference type="InterPro" id="IPR005632">
    <property type="entry name" value="Chaperone_Skp"/>
</dbReference>
<feature type="compositionally biased region" description="Low complexity" evidence="3">
    <location>
        <begin position="178"/>
        <end position="199"/>
    </location>
</feature>
<organism evidence="5 6">
    <name type="scientific">Hymenobacter polaris</name>
    <dbReference type="NCBI Taxonomy" id="2682546"/>
    <lineage>
        <taxon>Bacteria</taxon>
        <taxon>Pseudomonadati</taxon>
        <taxon>Bacteroidota</taxon>
        <taxon>Cytophagia</taxon>
        <taxon>Cytophagales</taxon>
        <taxon>Hymenobacteraceae</taxon>
        <taxon>Hymenobacter</taxon>
    </lineage>
</organism>
<dbReference type="SUPFAM" id="SSF111384">
    <property type="entry name" value="OmpH-like"/>
    <property type="match status" value="1"/>
</dbReference>
<evidence type="ECO:0000256" key="4">
    <source>
        <dbReference type="SAM" id="SignalP"/>
    </source>
</evidence>
<dbReference type="AlphaFoldDB" id="A0A7Y0AEI9"/>
<dbReference type="Proteomes" id="UP000559626">
    <property type="component" value="Unassembled WGS sequence"/>
</dbReference>
<dbReference type="PANTHER" id="PTHR35089">
    <property type="entry name" value="CHAPERONE PROTEIN SKP"/>
    <property type="match status" value="1"/>
</dbReference>
<dbReference type="GO" id="GO:0050821">
    <property type="term" value="P:protein stabilization"/>
    <property type="evidence" value="ECO:0007669"/>
    <property type="project" value="TreeGrafter"/>
</dbReference>
<dbReference type="SMART" id="SM00935">
    <property type="entry name" value="OmpH"/>
    <property type="match status" value="1"/>
</dbReference>
<dbReference type="GO" id="GO:0051082">
    <property type="term" value="F:unfolded protein binding"/>
    <property type="evidence" value="ECO:0007669"/>
    <property type="project" value="InterPro"/>
</dbReference>
<accession>A0A7Y0AEI9</accession>
<dbReference type="InterPro" id="IPR024930">
    <property type="entry name" value="Skp_dom_sf"/>
</dbReference>
<sequence length="239" mass="26492">MHVARFLLAGLLLLAAAPAWCQRFGYVDTDYILGKMPEYGQAQAELAKLTDTWQKEIGAQKLDIDKMYRTYQAEEVVLTEAMKKKRQDEILLKEKELKDYEAKQFGYEGQLFKKRIELNKPAQDKIFDAIEKVAKAKKLDMVFDRNGDLTLLYASPTHDYTEYVMEELGLAKPTQNQPGKKGPVKTVAPPKTPATAATGKKADASADPAFETDSGTPDTAPAATRRGTKAAKTTSDGKP</sequence>
<dbReference type="PANTHER" id="PTHR35089:SF1">
    <property type="entry name" value="CHAPERONE PROTEIN SKP"/>
    <property type="match status" value="1"/>
</dbReference>
<feature type="chain" id="PRO_5030988267" evidence="4">
    <location>
        <begin position="22"/>
        <end position="239"/>
    </location>
</feature>
<evidence type="ECO:0000256" key="2">
    <source>
        <dbReference type="ARBA" id="ARBA00022729"/>
    </source>
</evidence>
<feature type="region of interest" description="Disordered" evidence="3">
    <location>
        <begin position="172"/>
        <end position="239"/>
    </location>
</feature>
<comment type="similarity">
    <text evidence="1">Belongs to the Skp family.</text>
</comment>
<protein>
    <submittedName>
        <fullName evidence="5">OmpH family outer membrane protein</fullName>
    </submittedName>
</protein>
<evidence type="ECO:0000313" key="5">
    <source>
        <dbReference type="EMBL" id="NML65856.1"/>
    </source>
</evidence>
<dbReference type="GO" id="GO:0005829">
    <property type="term" value="C:cytosol"/>
    <property type="evidence" value="ECO:0007669"/>
    <property type="project" value="TreeGrafter"/>
</dbReference>
<dbReference type="Pfam" id="PF03938">
    <property type="entry name" value="OmpH"/>
    <property type="match status" value="1"/>
</dbReference>
<evidence type="ECO:0000256" key="1">
    <source>
        <dbReference type="ARBA" id="ARBA00009091"/>
    </source>
</evidence>
<evidence type="ECO:0000313" key="6">
    <source>
        <dbReference type="Proteomes" id="UP000559626"/>
    </source>
</evidence>
<name>A0A7Y0AEI9_9BACT</name>
<gene>
    <name evidence="5" type="ORF">HHL22_11635</name>
</gene>
<feature type="compositionally biased region" description="Low complexity" evidence="3">
    <location>
        <begin position="219"/>
        <end position="239"/>
    </location>
</feature>
<reference evidence="5 6" key="1">
    <citation type="submission" date="2020-04" db="EMBL/GenBank/DDBJ databases">
        <title>Hymenobacter polaris sp. nov., isolated from Arctic soil.</title>
        <authorList>
            <person name="Dahal R.H."/>
        </authorList>
    </citation>
    <scope>NUCLEOTIDE SEQUENCE [LARGE SCALE GENOMIC DNA]</scope>
    <source>
        <strain evidence="5 6">RP-2-7</strain>
    </source>
</reference>
<comment type="caution">
    <text evidence="5">The sequence shown here is derived from an EMBL/GenBank/DDBJ whole genome shotgun (WGS) entry which is preliminary data.</text>
</comment>